<dbReference type="Proteomes" id="UP001162131">
    <property type="component" value="Unassembled WGS sequence"/>
</dbReference>
<keyword evidence="3" id="KW-1015">Disulfide bond</keyword>
<dbReference type="InterPro" id="IPR011767">
    <property type="entry name" value="GLR_AS"/>
</dbReference>
<dbReference type="NCBIfam" id="TIGR02180">
    <property type="entry name" value="GRX_euk"/>
    <property type="match status" value="1"/>
</dbReference>
<dbReference type="EMBL" id="CAJZBQ010000027">
    <property type="protein sequence ID" value="CAG9320742.1"/>
    <property type="molecule type" value="Genomic_DNA"/>
</dbReference>
<keyword evidence="1" id="KW-0813">Transport</keyword>
<dbReference type="PROSITE" id="PS51354">
    <property type="entry name" value="GLUTAREDOXIN_2"/>
    <property type="match status" value="1"/>
</dbReference>
<evidence type="ECO:0000256" key="2">
    <source>
        <dbReference type="ARBA" id="ARBA00022982"/>
    </source>
</evidence>
<dbReference type="InterPro" id="IPR014025">
    <property type="entry name" value="Glutaredoxin_subgr"/>
</dbReference>
<protein>
    <recommendedName>
        <fullName evidence="5">Glutaredoxin domain-containing protein</fullName>
    </recommendedName>
</protein>
<dbReference type="CDD" id="cd03419">
    <property type="entry name" value="GRX_GRXh_1_2_like"/>
    <property type="match status" value="1"/>
</dbReference>
<dbReference type="GO" id="GO:0015038">
    <property type="term" value="F:glutathione disulfide oxidoreductase activity"/>
    <property type="evidence" value="ECO:0007669"/>
    <property type="project" value="TreeGrafter"/>
</dbReference>
<dbReference type="FunFam" id="3.40.30.10:FF:000093">
    <property type="entry name" value="Glutaredoxin 2"/>
    <property type="match status" value="1"/>
</dbReference>
<proteinExistence type="predicted"/>
<evidence type="ECO:0000256" key="4">
    <source>
        <dbReference type="ARBA" id="ARBA00023284"/>
    </source>
</evidence>
<name>A0AAU9JIT9_9CILI</name>
<dbReference type="PROSITE" id="PS00195">
    <property type="entry name" value="GLUTAREDOXIN_1"/>
    <property type="match status" value="1"/>
</dbReference>
<feature type="domain" description="Glutaredoxin" evidence="5">
    <location>
        <begin position="19"/>
        <end position="80"/>
    </location>
</feature>
<evidence type="ECO:0000313" key="6">
    <source>
        <dbReference type="EMBL" id="CAG9320742.1"/>
    </source>
</evidence>
<keyword evidence="4" id="KW-0676">Redox-active center</keyword>
<dbReference type="Gene3D" id="3.40.30.10">
    <property type="entry name" value="Glutaredoxin"/>
    <property type="match status" value="1"/>
</dbReference>
<reference evidence="6" key="1">
    <citation type="submission" date="2021-09" db="EMBL/GenBank/DDBJ databases">
        <authorList>
            <consortium name="AG Swart"/>
            <person name="Singh M."/>
            <person name="Singh A."/>
            <person name="Seah K."/>
            <person name="Emmerich C."/>
        </authorList>
    </citation>
    <scope>NUCLEOTIDE SEQUENCE</scope>
    <source>
        <strain evidence="6">ATCC30299</strain>
    </source>
</reference>
<dbReference type="Pfam" id="PF00462">
    <property type="entry name" value="Glutaredoxin"/>
    <property type="match status" value="1"/>
</dbReference>
<dbReference type="InterPro" id="IPR002109">
    <property type="entry name" value="Glutaredoxin"/>
</dbReference>
<evidence type="ECO:0000313" key="7">
    <source>
        <dbReference type="Proteomes" id="UP001162131"/>
    </source>
</evidence>
<dbReference type="SUPFAM" id="SSF52833">
    <property type="entry name" value="Thioredoxin-like"/>
    <property type="match status" value="1"/>
</dbReference>
<sequence length="100" mass="11286">MDQGLTSRIRKQISETPAIVYSKTYCPYCHRAKALLNELGVNYQVVELDVISEGGNIQSSLYEITNQRTVPNIFIKGEHIGGYSDLVQKREKVARQTAKL</sequence>
<dbReference type="GO" id="GO:0005737">
    <property type="term" value="C:cytoplasm"/>
    <property type="evidence" value="ECO:0007669"/>
    <property type="project" value="TreeGrafter"/>
</dbReference>
<evidence type="ECO:0000256" key="3">
    <source>
        <dbReference type="ARBA" id="ARBA00023157"/>
    </source>
</evidence>
<evidence type="ECO:0000259" key="5">
    <source>
        <dbReference type="Pfam" id="PF00462"/>
    </source>
</evidence>
<keyword evidence="7" id="KW-1185">Reference proteome</keyword>
<accession>A0AAU9JIT9</accession>
<dbReference type="PRINTS" id="PR00160">
    <property type="entry name" value="GLUTAREDOXIN"/>
</dbReference>
<dbReference type="PANTHER" id="PTHR45694">
    <property type="entry name" value="GLUTAREDOXIN 2"/>
    <property type="match status" value="1"/>
</dbReference>
<organism evidence="6 7">
    <name type="scientific">Blepharisma stoltei</name>
    <dbReference type="NCBI Taxonomy" id="1481888"/>
    <lineage>
        <taxon>Eukaryota</taxon>
        <taxon>Sar</taxon>
        <taxon>Alveolata</taxon>
        <taxon>Ciliophora</taxon>
        <taxon>Postciliodesmatophora</taxon>
        <taxon>Heterotrichea</taxon>
        <taxon>Heterotrichida</taxon>
        <taxon>Blepharismidae</taxon>
        <taxon>Blepharisma</taxon>
    </lineage>
</organism>
<dbReference type="AlphaFoldDB" id="A0AAU9JIT9"/>
<dbReference type="PANTHER" id="PTHR45694:SF18">
    <property type="entry name" value="GLUTAREDOXIN-1-RELATED"/>
    <property type="match status" value="1"/>
</dbReference>
<dbReference type="InterPro" id="IPR011899">
    <property type="entry name" value="Glutaredoxin_euk/vir"/>
</dbReference>
<keyword evidence="2" id="KW-0249">Electron transport</keyword>
<dbReference type="InterPro" id="IPR036249">
    <property type="entry name" value="Thioredoxin-like_sf"/>
</dbReference>
<gene>
    <name evidence="6" type="ORF">BSTOLATCC_MIC27322</name>
</gene>
<comment type="caution">
    <text evidence="6">The sequence shown here is derived from an EMBL/GenBank/DDBJ whole genome shotgun (WGS) entry which is preliminary data.</text>
</comment>
<evidence type="ECO:0000256" key="1">
    <source>
        <dbReference type="ARBA" id="ARBA00022448"/>
    </source>
</evidence>
<dbReference type="GO" id="GO:0034599">
    <property type="term" value="P:cellular response to oxidative stress"/>
    <property type="evidence" value="ECO:0007669"/>
    <property type="project" value="TreeGrafter"/>
</dbReference>